<keyword evidence="3" id="KW-1185">Reference proteome</keyword>
<feature type="region of interest" description="Disordered" evidence="1">
    <location>
        <begin position="1"/>
        <end position="185"/>
    </location>
</feature>
<gene>
    <name evidence="2" type="ORF">QO019_002386</name>
</gene>
<proteinExistence type="predicted"/>
<reference evidence="2 3" key="1">
    <citation type="submission" date="2023-07" db="EMBL/GenBank/DDBJ databases">
        <title>Genomic Encyclopedia of Type Strains, Phase IV (KMG-IV): sequencing the most valuable type-strain genomes for metagenomic binning, comparative biology and taxonomic classification.</title>
        <authorList>
            <person name="Goeker M."/>
        </authorList>
    </citation>
    <scope>NUCLEOTIDE SEQUENCE [LARGE SCALE GENOMIC DNA]</scope>
    <source>
        <strain evidence="2 3">DSM 40573</strain>
    </source>
</reference>
<dbReference type="RefSeq" id="WP_019522488.1">
    <property type="nucleotide sequence ID" value="NZ_JAUSWC010000007.1"/>
</dbReference>
<dbReference type="EMBL" id="JAUSWC010000007">
    <property type="protein sequence ID" value="MDQ0487535.1"/>
    <property type="molecule type" value="Genomic_DNA"/>
</dbReference>
<name>A0ABU0KDT6_9ACTN</name>
<evidence type="ECO:0000313" key="3">
    <source>
        <dbReference type="Proteomes" id="UP001236795"/>
    </source>
</evidence>
<organism evidence="2 3">
    <name type="scientific">Streptomyces thermodiastaticus</name>
    <dbReference type="NCBI Taxonomy" id="44061"/>
    <lineage>
        <taxon>Bacteria</taxon>
        <taxon>Bacillati</taxon>
        <taxon>Actinomycetota</taxon>
        <taxon>Actinomycetes</taxon>
        <taxon>Kitasatosporales</taxon>
        <taxon>Streptomycetaceae</taxon>
        <taxon>Streptomyces</taxon>
    </lineage>
</organism>
<feature type="compositionally biased region" description="Basic and acidic residues" evidence="1">
    <location>
        <begin position="30"/>
        <end position="48"/>
    </location>
</feature>
<accession>A0ABU0KDT6</accession>
<evidence type="ECO:0000256" key="1">
    <source>
        <dbReference type="SAM" id="MobiDB-lite"/>
    </source>
</evidence>
<evidence type="ECO:0000313" key="2">
    <source>
        <dbReference type="EMBL" id="MDQ0487535.1"/>
    </source>
</evidence>
<comment type="caution">
    <text evidence="2">The sequence shown here is derived from an EMBL/GenBank/DDBJ whole genome shotgun (WGS) entry which is preliminary data.</text>
</comment>
<feature type="compositionally biased region" description="Basic and acidic residues" evidence="1">
    <location>
        <begin position="172"/>
        <end position="185"/>
    </location>
</feature>
<dbReference type="Proteomes" id="UP001236795">
    <property type="component" value="Unassembled WGS sequence"/>
</dbReference>
<sequence>MPEAPRRTTQDTWIPNGQDAPAPGPASADPGHEAATLDHKTEAGRRTEPSPTRGGADSTAGFGETDAARGSGTGTAGTESPLVAAHPQTTDRTTAVTSGTPGTTDRPSVPGPDGTGTHTPGPDGTGTHTPGPDGTGTHTPGPDGTGTHTPGPDGTGTRAPRPEGTRAGTGDHAGHHGPDSRLLADDTCDRLSAQLRQAVAGFVDRPRDAVEEADLVLHEITERLTDALTERRRTLTQHWKTPASGDPEKGDAATAADTEQLRLALRDYRELAERLLHV</sequence>
<feature type="compositionally biased region" description="Low complexity" evidence="1">
    <location>
        <begin position="111"/>
        <end position="157"/>
    </location>
</feature>
<feature type="compositionally biased region" description="Low complexity" evidence="1">
    <location>
        <begin position="19"/>
        <end position="29"/>
    </location>
</feature>
<protein>
    <submittedName>
        <fullName evidence="2">Uncharacterized protein</fullName>
    </submittedName>
</protein>
<feature type="compositionally biased region" description="Low complexity" evidence="1">
    <location>
        <begin position="93"/>
        <end position="104"/>
    </location>
</feature>